<gene>
    <name evidence="2" type="ORF">GA0116948_101463</name>
</gene>
<dbReference type="EMBL" id="FMAR01000001">
    <property type="protein sequence ID" value="SCB83474.1"/>
    <property type="molecule type" value="Genomic_DNA"/>
</dbReference>
<keyword evidence="3" id="KW-1185">Reference proteome</keyword>
<dbReference type="SUPFAM" id="SSF52833">
    <property type="entry name" value="Thioredoxin-like"/>
    <property type="match status" value="1"/>
</dbReference>
<name>A0A1C3ZM24_9BACT</name>
<dbReference type="InterPro" id="IPR050553">
    <property type="entry name" value="Thioredoxin_ResA/DsbE_sf"/>
</dbReference>
<dbReference type="STRING" id="1335309.GA0116948_101463"/>
<dbReference type="PANTHER" id="PTHR42852:SF13">
    <property type="entry name" value="PROTEIN DIPZ"/>
    <property type="match status" value="1"/>
</dbReference>
<proteinExistence type="predicted"/>
<evidence type="ECO:0000259" key="1">
    <source>
        <dbReference type="PROSITE" id="PS51352"/>
    </source>
</evidence>
<dbReference type="InterPro" id="IPR000866">
    <property type="entry name" value="AhpC/TSA"/>
</dbReference>
<dbReference type="PANTHER" id="PTHR42852">
    <property type="entry name" value="THIOL:DISULFIDE INTERCHANGE PROTEIN DSBE"/>
    <property type="match status" value="1"/>
</dbReference>
<dbReference type="InterPro" id="IPR036249">
    <property type="entry name" value="Thioredoxin-like_sf"/>
</dbReference>
<dbReference type="GO" id="GO:0016853">
    <property type="term" value="F:isomerase activity"/>
    <property type="evidence" value="ECO:0007669"/>
    <property type="project" value="UniProtKB-KW"/>
</dbReference>
<dbReference type="Gene3D" id="3.40.30.10">
    <property type="entry name" value="Glutaredoxin"/>
    <property type="match status" value="1"/>
</dbReference>
<dbReference type="Proteomes" id="UP000242818">
    <property type="component" value="Unassembled WGS sequence"/>
</dbReference>
<accession>A0A1C3ZM24</accession>
<evidence type="ECO:0000313" key="3">
    <source>
        <dbReference type="Proteomes" id="UP000242818"/>
    </source>
</evidence>
<dbReference type="GO" id="GO:0016491">
    <property type="term" value="F:oxidoreductase activity"/>
    <property type="evidence" value="ECO:0007669"/>
    <property type="project" value="InterPro"/>
</dbReference>
<evidence type="ECO:0000313" key="2">
    <source>
        <dbReference type="EMBL" id="SCB83474.1"/>
    </source>
</evidence>
<organism evidence="2 3">
    <name type="scientific">Chitinophaga costaii</name>
    <dbReference type="NCBI Taxonomy" id="1335309"/>
    <lineage>
        <taxon>Bacteria</taxon>
        <taxon>Pseudomonadati</taxon>
        <taxon>Bacteroidota</taxon>
        <taxon>Chitinophagia</taxon>
        <taxon>Chitinophagales</taxon>
        <taxon>Chitinophagaceae</taxon>
        <taxon>Chitinophaga</taxon>
    </lineage>
</organism>
<dbReference type="GO" id="GO:0016209">
    <property type="term" value="F:antioxidant activity"/>
    <property type="evidence" value="ECO:0007669"/>
    <property type="project" value="InterPro"/>
</dbReference>
<dbReference type="Pfam" id="PF00578">
    <property type="entry name" value="AhpC-TSA"/>
    <property type="match status" value="1"/>
</dbReference>
<dbReference type="InterPro" id="IPR013766">
    <property type="entry name" value="Thioredoxin_domain"/>
</dbReference>
<protein>
    <submittedName>
        <fullName evidence="2">Thiol-disulfide isomerase or thioredoxin</fullName>
    </submittedName>
</protein>
<dbReference type="PROSITE" id="PS51352">
    <property type="entry name" value="THIOREDOXIN_2"/>
    <property type="match status" value="1"/>
</dbReference>
<dbReference type="CDD" id="cd02966">
    <property type="entry name" value="TlpA_like_family"/>
    <property type="match status" value="1"/>
</dbReference>
<reference evidence="2 3" key="1">
    <citation type="submission" date="2016-08" db="EMBL/GenBank/DDBJ databases">
        <authorList>
            <person name="Seilhamer J.J."/>
        </authorList>
    </citation>
    <scope>NUCLEOTIDE SEQUENCE [LARGE SCALE GENOMIC DNA]</scope>
    <source>
        <strain evidence="2 3">A37T2</strain>
    </source>
</reference>
<sequence length="594" mass="67801">MLALLLSMAAFAAVAQQRLTITPLYPERGQTVTVTYDPSAPGAAISPSASAVTMVFTYSNFYNLPWRMPMQRINGKWTASLKLADYTAFATFILESGDVTDKPAKDQHYEIAVYKNKIPVENGYLYKAYSLSAQIGRSPLLADKQAALYEQELALHPDNYEAKVRLLMYKINKATTPAEKEKFRDSAHQVIADQFYKAPTFNGNINKVTMGYLIIGENSRLDSIRKVVMERYPESDMGRELRTSAIASGKDTTRQIDLFETELKKETPENEASFTGMHEKLFQYYAARKDSSKALYHARFLTTEKESPYTAATWQKIAQTLLDNNVALDTARFYAQRALDSVRHYPVGIIRYFPETGYIYPYASDSTRELVYKKASLHLASIQGLIAMKQGRYAEADQQIKKSISRFADKATMDNAEWYYQQRQDTVNLITLKQFRYNILIEELLKQRLNRLAPPLNTFVDMQGKPVDTAALKDKIIVIDFWATWCIPCMEEMPYLQKIYDHYKHNPRIVFMIANSGARNTLANAQAWSGNKTYTFPVYFNTDPEVGDKFKFNTIPASYLIDQAGYIRFNNIGFEGPELEAKLKGQIEILLHSK</sequence>
<feature type="domain" description="Thioredoxin" evidence="1">
    <location>
        <begin position="447"/>
        <end position="592"/>
    </location>
</feature>
<dbReference type="AlphaFoldDB" id="A0A1C3ZM24"/>
<keyword evidence="2" id="KW-0413">Isomerase</keyword>